<dbReference type="Proteomes" id="UP000008281">
    <property type="component" value="Unassembled WGS sequence"/>
</dbReference>
<protein>
    <submittedName>
        <fullName evidence="2">Uncharacterized protein</fullName>
    </submittedName>
</protein>
<feature type="compositionally biased region" description="Low complexity" evidence="1">
    <location>
        <begin position="542"/>
        <end position="552"/>
    </location>
</feature>
<feature type="compositionally biased region" description="Acidic residues" evidence="1">
    <location>
        <begin position="305"/>
        <end position="321"/>
    </location>
</feature>
<feature type="compositionally biased region" description="Acidic residues" evidence="1">
    <location>
        <begin position="336"/>
        <end position="352"/>
    </location>
</feature>
<feature type="region of interest" description="Disordered" evidence="1">
    <location>
        <begin position="197"/>
        <end position="226"/>
    </location>
</feature>
<gene>
    <name evidence="2" type="ORF">CRE_24547</name>
</gene>
<feature type="compositionally biased region" description="Basic and acidic residues" evidence="1">
    <location>
        <begin position="212"/>
        <end position="222"/>
    </location>
</feature>
<feature type="compositionally biased region" description="Low complexity" evidence="1">
    <location>
        <begin position="603"/>
        <end position="619"/>
    </location>
</feature>
<feature type="region of interest" description="Disordered" evidence="1">
    <location>
        <begin position="521"/>
        <end position="568"/>
    </location>
</feature>
<feature type="region of interest" description="Disordered" evidence="1">
    <location>
        <begin position="275"/>
        <end position="453"/>
    </location>
</feature>
<feature type="compositionally biased region" description="Acidic residues" evidence="1">
    <location>
        <begin position="431"/>
        <end position="444"/>
    </location>
</feature>
<accession>E3MVC4</accession>
<feature type="compositionally biased region" description="Basic and acidic residues" evidence="1">
    <location>
        <begin position="414"/>
        <end position="430"/>
    </location>
</feature>
<feature type="region of interest" description="Disordered" evidence="1">
    <location>
        <begin position="595"/>
        <end position="626"/>
    </location>
</feature>
<reference evidence="2" key="1">
    <citation type="submission" date="2007-07" db="EMBL/GenBank/DDBJ databases">
        <title>PCAP assembly of the Caenorhabditis remanei genome.</title>
        <authorList>
            <consortium name="The Caenorhabditis remanei Sequencing Consortium"/>
            <person name="Wilson R.K."/>
        </authorList>
    </citation>
    <scope>NUCLEOTIDE SEQUENCE [LARGE SCALE GENOMIC DNA]</scope>
    <source>
        <strain evidence="2">PB4641</strain>
    </source>
</reference>
<feature type="compositionally biased region" description="Polar residues" evidence="1">
    <location>
        <begin position="1"/>
        <end position="10"/>
    </location>
</feature>
<dbReference type="EMBL" id="DS268482">
    <property type="protein sequence ID" value="EFP10104.1"/>
    <property type="molecule type" value="Genomic_DNA"/>
</dbReference>
<feature type="region of interest" description="Disordered" evidence="1">
    <location>
        <begin position="639"/>
        <end position="669"/>
    </location>
</feature>
<dbReference type="AlphaFoldDB" id="E3MVC4"/>
<dbReference type="Gene3D" id="1.10.10.60">
    <property type="entry name" value="Homeodomain-like"/>
    <property type="match status" value="1"/>
</dbReference>
<evidence type="ECO:0000256" key="1">
    <source>
        <dbReference type="SAM" id="MobiDB-lite"/>
    </source>
</evidence>
<evidence type="ECO:0000313" key="2">
    <source>
        <dbReference type="EMBL" id="EFP10104.1"/>
    </source>
</evidence>
<organism evidence="3">
    <name type="scientific">Caenorhabditis remanei</name>
    <name type="common">Caenorhabditis vulgaris</name>
    <dbReference type="NCBI Taxonomy" id="31234"/>
    <lineage>
        <taxon>Eukaryota</taxon>
        <taxon>Metazoa</taxon>
        <taxon>Ecdysozoa</taxon>
        <taxon>Nematoda</taxon>
        <taxon>Chromadorea</taxon>
        <taxon>Rhabditida</taxon>
        <taxon>Rhabditina</taxon>
        <taxon>Rhabditomorpha</taxon>
        <taxon>Rhabditoidea</taxon>
        <taxon>Rhabditidae</taxon>
        <taxon>Peloderinae</taxon>
        <taxon>Caenorhabditis</taxon>
    </lineage>
</organism>
<proteinExistence type="predicted"/>
<dbReference type="HOGENOM" id="CLU_410634_0_0_1"/>
<feature type="compositionally biased region" description="Polar residues" evidence="1">
    <location>
        <begin position="276"/>
        <end position="295"/>
    </location>
</feature>
<dbReference type="OMA" id="RNHYYES"/>
<evidence type="ECO:0000313" key="3">
    <source>
        <dbReference type="Proteomes" id="UP000008281"/>
    </source>
</evidence>
<sequence length="669" mass="77034">MHPNYNQRGNQGPGFRGAYHEHREGHRGGHRGGPWRAAPRSHPYQRNRGYQGHHNQSSFNRRQEEFNYQNYYQDQGRFRHAPSQPYRQHDQQLQHPPMEGYNHFSQRNYQQVTFNHDEGYRHPFEATPQFHRPPRFEGHVNPNREVGRVASHRPPPRFENQQRHLQEFNRFNQSQHVAPSHHHQNNHRFVAAIQHGDYQNPPHRQSGVDTTPRPHQDPHQRVEDEDLRVALFPTETRASDWVVPPSRDSRVASHSEIDEEFQPHEVSGAVLEYRGTPSTQTSSSQACEDSQSDASSEFKHPLPFSDDDGEDEPEEQEDDGGSEVPELRNLSPLPFSDDDGEDDPEEQEDVESEPERYFRMLSSGNKDEEEDNRNDLAEADGNVTFELNDNESEGNDTSMVAQFEEEEEDFTSMDYKKDKIDPHVSNKSEEFEVETPYEGEEDDTPSSSEDAGDQFSKFREFSKLEEECDNLLASDALSPSEKTGLELDKWQAKLKIFLEEQGRRFAQNGVDQIKKINEKIKKIIESQRPQPTSDAPSLEPTRSSSGMSPPGRSHQRFPPFPRNGTDEEYLKGERFVRINLPEGVVVGKRFFVDGASKSAGKNSSHPSTSSQPSSSKTSSEPAQKRIIIKFTPEQVEKLNRRFSESQSIKPEERTKMGEEMGKEQIRNRE</sequence>
<feature type="region of interest" description="Disordered" evidence="1">
    <location>
        <begin position="1"/>
        <end position="56"/>
    </location>
</feature>
<name>E3MVC4_CAERE</name>
<keyword evidence="3" id="KW-1185">Reference proteome</keyword>
<dbReference type="STRING" id="31234.E3MVC4"/>
<dbReference type="InParanoid" id="E3MVC4"/>
<feature type="compositionally biased region" description="Basic and acidic residues" evidence="1">
    <location>
        <begin position="18"/>
        <end position="27"/>
    </location>
</feature>